<sequence length="463" mass="51339">MENQKELNTATTKRDGKKKFLAFYVVSYAERLALKRTEKSNLCSKSELKREREREIKERYLQVDLGSRRPEAGRTLPATLPGAVVCCSDSFYSPPELKHHKLGSSLETKEVGLQEQTKRDENWKDGNLYSSMPVAGGISVRDIAEQSLWISMRSTSTYIVRFGCVHQIFNANAKKSIELASAREEDFMGMGVDAWSLEDAMASGFAPSVEELKHKLLCATLELESLRTNAKEEMKKNEESINQLLQLLQVITHERDEAREQLQLLITKITQPESPPMRQTRASSSITESDSLSGTPKKDPSYGGSPRHSLFNVAASPELPSMKLQCQEREQDMASAVINGLVTKPLPQKGNLLQAVLEAGPLLQTLLLAGPLPQWRNPPPLHQFQVPPVSAIAHNSSSLSQKVVTSANNLAHSSPNILVSEKSKEESNTYSSDFLKGPVSLTCMRSYDNLSLKRQKTQSTGGA</sequence>
<dbReference type="PANTHER" id="PTHR33431:SF12">
    <property type="entry name" value="HIGH MOBILITY GROUP BOX PROTEIN, PUTATIVE (DUF1635)-RELATED"/>
    <property type="match status" value="1"/>
</dbReference>
<gene>
    <name evidence="2" type="ORF">ZIOFF_058110</name>
</gene>
<dbReference type="Proteomes" id="UP000734854">
    <property type="component" value="Unassembled WGS sequence"/>
</dbReference>
<dbReference type="InterPro" id="IPR012862">
    <property type="entry name" value="DUF1635"/>
</dbReference>
<keyword evidence="3" id="KW-1185">Reference proteome</keyword>
<comment type="caution">
    <text evidence="2">The sequence shown here is derived from an EMBL/GenBank/DDBJ whole genome shotgun (WGS) entry which is preliminary data.</text>
</comment>
<feature type="compositionally biased region" description="Polar residues" evidence="1">
    <location>
        <begin position="280"/>
        <end position="294"/>
    </location>
</feature>
<dbReference type="EMBL" id="JACMSC010000016">
    <property type="protein sequence ID" value="KAG6481506.1"/>
    <property type="molecule type" value="Genomic_DNA"/>
</dbReference>
<name>A0A8J5FAK5_ZINOF</name>
<proteinExistence type="predicted"/>
<evidence type="ECO:0000256" key="1">
    <source>
        <dbReference type="SAM" id="MobiDB-lite"/>
    </source>
</evidence>
<protein>
    <submittedName>
        <fullName evidence="2">Uncharacterized protein</fullName>
    </submittedName>
</protein>
<dbReference type="AlphaFoldDB" id="A0A8J5FAK5"/>
<feature type="region of interest" description="Disordered" evidence="1">
    <location>
        <begin position="267"/>
        <end position="311"/>
    </location>
</feature>
<evidence type="ECO:0000313" key="2">
    <source>
        <dbReference type="EMBL" id="KAG6481506.1"/>
    </source>
</evidence>
<reference evidence="2 3" key="1">
    <citation type="submission" date="2020-08" db="EMBL/GenBank/DDBJ databases">
        <title>Plant Genome Project.</title>
        <authorList>
            <person name="Zhang R.-G."/>
        </authorList>
    </citation>
    <scope>NUCLEOTIDE SEQUENCE [LARGE SCALE GENOMIC DNA]</scope>
    <source>
        <tissue evidence="2">Rhizome</tissue>
    </source>
</reference>
<accession>A0A8J5FAK5</accession>
<evidence type="ECO:0000313" key="3">
    <source>
        <dbReference type="Proteomes" id="UP000734854"/>
    </source>
</evidence>
<dbReference type="PANTHER" id="PTHR33431">
    <property type="entry name" value="ENABLED-LIKE PROTEIN (DUF1635)"/>
    <property type="match status" value="1"/>
</dbReference>
<organism evidence="2 3">
    <name type="scientific">Zingiber officinale</name>
    <name type="common">Ginger</name>
    <name type="synonym">Amomum zingiber</name>
    <dbReference type="NCBI Taxonomy" id="94328"/>
    <lineage>
        <taxon>Eukaryota</taxon>
        <taxon>Viridiplantae</taxon>
        <taxon>Streptophyta</taxon>
        <taxon>Embryophyta</taxon>
        <taxon>Tracheophyta</taxon>
        <taxon>Spermatophyta</taxon>
        <taxon>Magnoliopsida</taxon>
        <taxon>Liliopsida</taxon>
        <taxon>Zingiberales</taxon>
        <taxon>Zingiberaceae</taxon>
        <taxon>Zingiber</taxon>
    </lineage>
</organism>
<dbReference type="Pfam" id="PF07795">
    <property type="entry name" value="DUF1635"/>
    <property type="match status" value="1"/>
</dbReference>